<reference evidence="3 4" key="1">
    <citation type="submission" date="2016-10" db="EMBL/GenBank/DDBJ databases">
        <authorList>
            <person name="de Groot N.N."/>
        </authorList>
    </citation>
    <scope>NUCLEOTIDE SEQUENCE [LARGE SCALE GENOMIC DNA]</scope>
    <source>
        <strain evidence="3 4">DSM 20117</strain>
    </source>
</reference>
<accession>A0A1H1CBT0</accession>
<feature type="region of interest" description="Disordered" evidence="2">
    <location>
        <begin position="1"/>
        <end position="25"/>
    </location>
</feature>
<dbReference type="PANTHER" id="PTHR34297">
    <property type="entry name" value="HYPOTHETICAL CYTOSOLIC PROTEIN-RELATED"/>
    <property type="match status" value="1"/>
</dbReference>
<evidence type="ECO:0000313" key="4">
    <source>
        <dbReference type="Proteomes" id="UP000181917"/>
    </source>
</evidence>
<dbReference type="AlphaFoldDB" id="A0A1H1CBT0"/>
<dbReference type="STRING" id="37928.SAMN04489742_1841"/>
<name>A0A1H1CBT0_9MICC</name>
<comment type="similarity">
    <text evidence="1">Belongs to the asp23 family.</text>
</comment>
<dbReference type="InterPro" id="IPR005531">
    <property type="entry name" value="Asp23"/>
</dbReference>
<dbReference type="Pfam" id="PF03780">
    <property type="entry name" value="Asp23"/>
    <property type="match status" value="1"/>
</dbReference>
<sequence length="169" mass="17351">MAMGEQVENQNPAGQPPAYQPAIPDPALQEPALHKAGPEAPGRTTISDTAVAKVAAVAARSVSGVYALGSGTARALSALRDAVGGSDIGQGVRVEVGQTQVAVDINLVAQYGVPLQQLAQKVRAAVYSAVEQFVGLDVIEVNVEINDVHVPGLNDPKTTAEKSARQPAP</sequence>
<dbReference type="EMBL" id="FNKH01000002">
    <property type="protein sequence ID" value="SDQ61632.1"/>
    <property type="molecule type" value="Genomic_DNA"/>
</dbReference>
<protein>
    <submittedName>
        <fullName evidence="3">Uncharacterized conserved protein YloU, alkaline shock protein (Asp23) family</fullName>
    </submittedName>
</protein>
<evidence type="ECO:0000256" key="1">
    <source>
        <dbReference type="ARBA" id="ARBA00005721"/>
    </source>
</evidence>
<organism evidence="3 4">
    <name type="scientific">Crystallibacter crystallopoietes</name>
    <dbReference type="NCBI Taxonomy" id="37928"/>
    <lineage>
        <taxon>Bacteria</taxon>
        <taxon>Bacillati</taxon>
        <taxon>Actinomycetota</taxon>
        <taxon>Actinomycetes</taxon>
        <taxon>Micrococcales</taxon>
        <taxon>Micrococcaceae</taxon>
        <taxon>Crystallibacter</taxon>
    </lineage>
</organism>
<evidence type="ECO:0000313" key="3">
    <source>
        <dbReference type="EMBL" id="SDQ61632.1"/>
    </source>
</evidence>
<gene>
    <name evidence="3" type="ORF">SAMN04489742_1841</name>
</gene>
<keyword evidence="4" id="KW-1185">Reference proteome</keyword>
<evidence type="ECO:0000256" key="2">
    <source>
        <dbReference type="SAM" id="MobiDB-lite"/>
    </source>
</evidence>
<dbReference type="Proteomes" id="UP000181917">
    <property type="component" value="Unassembled WGS sequence"/>
</dbReference>
<dbReference type="PANTHER" id="PTHR34297:SF3">
    <property type="entry name" value="ALKALINE SHOCK PROTEIN 23"/>
    <property type="match status" value="1"/>
</dbReference>
<proteinExistence type="inferred from homology"/>